<dbReference type="Proteomes" id="UP001268256">
    <property type="component" value="Unassembled WGS sequence"/>
</dbReference>
<dbReference type="EMBL" id="JAVMIP010000002">
    <property type="protein sequence ID" value="MDS3859831.1"/>
    <property type="molecule type" value="Genomic_DNA"/>
</dbReference>
<keyword evidence="1" id="KW-1133">Transmembrane helix</keyword>
<feature type="transmembrane region" description="Helical" evidence="1">
    <location>
        <begin position="34"/>
        <end position="58"/>
    </location>
</feature>
<evidence type="ECO:0000313" key="2">
    <source>
        <dbReference type="EMBL" id="MDS3859831.1"/>
    </source>
</evidence>
<name>A0AAE4FPP6_9CYAN</name>
<protein>
    <recommendedName>
        <fullName evidence="4">Lipoprotein</fullName>
    </recommendedName>
</protein>
<keyword evidence="3" id="KW-1185">Reference proteome</keyword>
<comment type="caution">
    <text evidence="2">The sequence shown here is derived from an EMBL/GenBank/DDBJ whole genome shotgun (WGS) entry which is preliminary data.</text>
</comment>
<dbReference type="PROSITE" id="PS51257">
    <property type="entry name" value="PROKAR_LIPOPROTEIN"/>
    <property type="match status" value="1"/>
</dbReference>
<accession>A0AAE4FPP6</accession>
<gene>
    <name evidence="2" type="ORF">RIF25_03320</name>
</gene>
<keyword evidence="1" id="KW-0812">Transmembrane</keyword>
<evidence type="ECO:0000256" key="1">
    <source>
        <dbReference type="SAM" id="Phobius"/>
    </source>
</evidence>
<sequence>MVNPKSYLYLGVACVAFIAVTGCIFELSSGEAQLGFIPTLIILSLSIPLGLGTFIAAVKAGRSESDE</sequence>
<keyword evidence="1" id="KW-0472">Membrane</keyword>
<proteinExistence type="predicted"/>
<organism evidence="2 3">
    <name type="scientific">Pseudocalidococcus azoricus BACA0444</name>
    <dbReference type="NCBI Taxonomy" id="2918990"/>
    <lineage>
        <taxon>Bacteria</taxon>
        <taxon>Bacillati</taxon>
        <taxon>Cyanobacteriota</taxon>
        <taxon>Cyanophyceae</taxon>
        <taxon>Acaryochloridales</taxon>
        <taxon>Thermosynechococcaceae</taxon>
        <taxon>Pseudocalidococcus</taxon>
        <taxon>Pseudocalidococcus azoricus</taxon>
    </lineage>
</organism>
<evidence type="ECO:0000313" key="3">
    <source>
        <dbReference type="Proteomes" id="UP001268256"/>
    </source>
</evidence>
<dbReference type="AlphaFoldDB" id="A0AAE4FPP6"/>
<feature type="transmembrane region" description="Helical" evidence="1">
    <location>
        <begin position="7"/>
        <end position="28"/>
    </location>
</feature>
<evidence type="ECO:0008006" key="4">
    <source>
        <dbReference type="Google" id="ProtNLM"/>
    </source>
</evidence>
<reference evidence="3" key="1">
    <citation type="submission" date="2023-07" db="EMBL/GenBank/DDBJ databases">
        <authorList>
            <person name="Luz R."/>
            <person name="Cordeiro R."/>
            <person name="Fonseca A."/>
            <person name="Goncalves V."/>
        </authorList>
    </citation>
    <scope>NUCLEOTIDE SEQUENCE [LARGE SCALE GENOMIC DNA]</scope>
    <source>
        <strain evidence="3">BACA0444</strain>
    </source>
</reference>